<dbReference type="Proteomes" id="UP001328107">
    <property type="component" value="Unassembled WGS sequence"/>
</dbReference>
<comment type="caution">
    <text evidence="2">The sequence shown here is derived from an EMBL/GenBank/DDBJ whole genome shotgun (WGS) entry which is preliminary data.</text>
</comment>
<dbReference type="EMBL" id="BTRK01000006">
    <property type="protein sequence ID" value="GMR58846.1"/>
    <property type="molecule type" value="Genomic_DNA"/>
</dbReference>
<keyword evidence="3" id="KW-1185">Reference proteome</keyword>
<proteinExistence type="predicted"/>
<name>A0AAN5IDQ1_9BILA</name>
<feature type="non-terminal residue" evidence="2">
    <location>
        <position position="1"/>
    </location>
</feature>
<accession>A0AAN5IDQ1</accession>
<reference evidence="3" key="1">
    <citation type="submission" date="2022-10" db="EMBL/GenBank/DDBJ databases">
        <title>Genome assembly of Pristionchus species.</title>
        <authorList>
            <person name="Yoshida K."/>
            <person name="Sommer R.J."/>
        </authorList>
    </citation>
    <scope>NUCLEOTIDE SEQUENCE [LARGE SCALE GENOMIC DNA]</scope>
    <source>
        <strain evidence="3">RS5460</strain>
    </source>
</reference>
<evidence type="ECO:0000256" key="1">
    <source>
        <dbReference type="SAM" id="MobiDB-lite"/>
    </source>
</evidence>
<evidence type="ECO:0000313" key="3">
    <source>
        <dbReference type="Proteomes" id="UP001328107"/>
    </source>
</evidence>
<gene>
    <name evidence="2" type="ORF">PMAYCL1PPCAC_29041</name>
</gene>
<protein>
    <submittedName>
        <fullName evidence="2">Uncharacterized protein</fullName>
    </submittedName>
</protein>
<organism evidence="2 3">
    <name type="scientific">Pristionchus mayeri</name>
    <dbReference type="NCBI Taxonomy" id="1317129"/>
    <lineage>
        <taxon>Eukaryota</taxon>
        <taxon>Metazoa</taxon>
        <taxon>Ecdysozoa</taxon>
        <taxon>Nematoda</taxon>
        <taxon>Chromadorea</taxon>
        <taxon>Rhabditida</taxon>
        <taxon>Rhabditina</taxon>
        <taxon>Diplogasteromorpha</taxon>
        <taxon>Diplogasteroidea</taxon>
        <taxon>Neodiplogasteridae</taxon>
        <taxon>Pristionchus</taxon>
    </lineage>
</organism>
<dbReference type="AlphaFoldDB" id="A0AAN5IDQ1"/>
<sequence>GADDEEEVAVEPDTHDSLLMAALLSTKELLPSPSVAVMRALSCPDLLMDSLAVLLYETRHLHFLNERFALPPPPKSMVALEAEREMDPPNSLVSTVSLRSGWDAVSARLSTSSIFNLFSDRVITPLPSLFSIDPTGVASTASTVSVPLSFWDTTSTVSVTDPEPILSLNPTSSAFTCPSLEPLNTNTSSTSSDLSDSSSVSSEVSSTSSMDVSSSVSTLFMDPSSAHSMCSGCPSSSFSLLTDSSLLLSSSSSICPDCVCVHSSWEEDDDDIERSRHTYVVSNSSSSGYESDVESEPVLLKKMTSTASATTQTEALEETSAARMLAECDSMLEKLMEMKKKLREML</sequence>
<feature type="region of interest" description="Disordered" evidence="1">
    <location>
        <begin position="184"/>
        <end position="206"/>
    </location>
</feature>
<evidence type="ECO:0000313" key="2">
    <source>
        <dbReference type="EMBL" id="GMR58846.1"/>
    </source>
</evidence>
<feature type="compositionally biased region" description="Low complexity" evidence="1">
    <location>
        <begin position="187"/>
        <end position="206"/>
    </location>
</feature>